<keyword evidence="3 6" id="KW-0812">Transmembrane</keyword>
<dbReference type="InterPro" id="IPR045584">
    <property type="entry name" value="Pilin-like"/>
</dbReference>
<evidence type="ECO:0000256" key="6">
    <source>
        <dbReference type="SAM" id="Phobius"/>
    </source>
</evidence>
<dbReference type="PANTHER" id="PTHR30093">
    <property type="entry name" value="GENERAL SECRETION PATHWAY PROTEIN G"/>
    <property type="match status" value="1"/>
</dbReference>
<dbReference type="PRINTS" id="PR00813">
    <property type="entry name" value="BCTERIALGSPG"/>
</dbReference>
<organism evidence="7 8">
    <name type="scientific">Caldisericum exile</name>
    <dbReference type="NCBI Taxonomy" id="693075"/>
    <lineage>
        <taxon>Bacteria</taxon>
        <taxon>Pseudomonadati</taxon>
        <taxon>Caldisericota/Cryosericota group</taxon>
        <taxon>Caldisericota</taxon>
        <taxon>Caldisericia</taxon>
        <taxon>Caldisericales</taxon>
        <taxon>Caldisericaceae</taxon>
        <taxon>Caldisericum</taxon>
    </lineage>
</organism>
<accession>A0A2J6WG07</accession>
<dbReference type="GO" id="GO:0016020">
    <property type="term" value="C:membrane"/>
    <property type="evidence" value="ECO:0007669"/>
    <property type="project" value="UniProtKB-SubCell"/>
</dbReference>
<evidence type="ECO:0000256" key="1">
    <source>
        <dbReference type="ARBA" id="ARBA00004167"/>
    </source>
</evidence>
<dbReference type="SUPFAM" id="SSF54523">
    <property type="entry name" value="Pili subunits"/>
    <property type="match status" value="1"/>
</dbReference>
<evidence type="ECO:0000256" key="3">
    <source>
        <dbReference type="ARBA" id="ARBA00022692"/>
    </source>
</evidence>
<evidence type="ECO:0000256" key="5">
    <source>
        <dbReference type="ARBA" id="ARBA00023136"/>
    </source>
</evidence>
<proteinExistence type="predicted"/>
<comment type="subcellular location">
    <subcellularLocation>
        <location evidence="1">Membrane</location>
        <topology evidence="1">Single-pass membrane protein</topology>
    </subcellularLocation>
</comment>
<name>A0A2J6WG07_9BACT</name>
<evidence type="ECO:0000256" key="2">
    <source>
        <dbReference type="ARBA" id="ARBA00022481"/>
    </source>
</evidence>
<dbReference type="InterPro" id="IPR000983">
    <property type="entry name" value="Bac_GSPG_pilin"/>
</dbReference>
<evidence type="ECO:0000256" key="4">
    <source>
        <dbReference type="ARBA" id="ARBA00022989"/>
    </source>
</evidence>
<dbReference type="NCBIfam" id="TIGR02532">
    <property type="entry name" value="IV_pilin_GFxxxE"/>
    <property type="match status" value="1"/>
</dbReference>
<dbReference type="InterPro" id="IPR012902">
    <property type="entry name" value="N_methyl_site"/>
</dbReference>
<keyword evidence="5 6" id="KW-0472">Membrane</keyword>
<gene>
    <name evidence="7" type="ORF">C0189_00225</name>
</gene>
<dbReference type="Gene3D" id="3.30.700.10">
    <property type="entry name" value="Glycoprotein, Type 4 Pilin"/>
    <property type="match status" value="1"/>
</dbReference>
<keyword evidence="4 6" id="KW-1133">Transmembrane helix</keyword>
<dbReference type="GO" id="GO:0015628">
    <property type="term" value="P:protein secretion by the type II secretion system"/>
    <property type="evidence" value="ECO:0007669"/>
    <property type="project" value="InterPro"/>
</dbReference>
<dbReference type="Pfam" id="PF07963">
    <property type="entry name" value="N_methyl"/>
    <property type="match status" value="1"/>
</dbReference>
<dbReference type="AlphaFoldDB" id="A0A2J6WG07"/>
<dbReference type="Proteomes" id="UP000237040">
    <property type="component" value="Unassembled WGS sequence"/>
</dbReference>
<feature type="transmembrane region" description="Helical" evidence="6">
    <location>
        <begin position="6"/>
        <end position="26"/>
    </location>
</feature>
<keyword evidence="2" id="KW-0488">Methylation</keyword>
<dbReference type="GO" id="GO:0015627">
    <property type="term" value="C:type II protein secretion system complex"/>
    <property type="evidence" value="ECO:0007669"/>
    <property type="project" value="InterPro"/>
</dbReference>
<reference evidence="7 8" key="1">
    <citation type="submission" date="2018-01" db="EMBL/GenBank/DDBJ databases">
        <title>Metagenomic assembled genomes from two thermal pools in the Uzon Caldera, Kamchatka, Russia.</title>
        <authorList>
            <person name="Wilkins L."/>
            <person name="Ettinger C."/>
        </authorList>
    </citation>
    <scope>NUCLEOTIDE SEQUENCE [LARGE SCALE GENOMIC DNA]</scope>
    <source>
        <strain evidence="7">ZAV-07</strain>
    </source>
</reference>
<protein>
    <submittedName>
        <fullName evidence="7">Prepilin-type cleavage/methylation domain-containing protein</fullName>
    </submittedName>
</protein>
<evidence type="ECO:0000313" key="7">
    <source>
        <dbReference type="EMBL" id="PMP68893.1"/>
    </source>
</evidence>
<sequence length="148" mass="15914">MKRRGFTLVELAIVIAILGILALYAIPKYQGMVEEARTAQAKAQLGTVRSALAIYYAKNGGKFPDTTTFSNGSIFAEETVPTVEATLTDGTVRKSNAVATGNNDGVVSVNEITDVGGWVYDVSTDRTKADVRINAKGTSVEGILWYKY</sequence>
<evidence type="ECO:0000313" key="8">
    <source>
        <dbReference type="Proteomes" id="UP000237040"/>
    </source>
</evidence>
<dbReference type="PANTHER" id="PTHR30093:SF44">
    <property type="entry name" value="TYPE II SECRETION SYSTEM CORE PROTEIN G"/>
    <property type="match status" value="1"/>
</dbReference>
<dbReference type="EMBL" id="PNIL01000004">
    <property type="protein sequence ID" value="PMP68893.1"/>
    <property type="molecule type" value="Genomic_DNA"/>
</dbReference>
<comment type="caution">
    <text evidence="7">The sequence shown here is derived from an EMBL/GenBank/DDBJ whole genome shotgun (WGS) entry which is preliminary data.</text>
</comment>